<protein>
    <submittedName>
        <fullName evidence="1">Uncharacterized protein</fullName>
    </submittedName>
</protein>
<keyword evidence="2" id="KW-1185">Reference proteome</keyword>
<dbReference type="Proteomes" id="UP000092124">
    <property type="component" value="Unassembled WGS sequence"/>
</dbReference>
<evidence type="ECO:0000313" key="1">
    <source>
        <dbReference type="EMBL" id="OBS68617.1"/>
    </source>
</evidence>
<sequence length="62" mass="6908">MACPWKFLFRAKSHQGDLKEEKDINNNVGKTPSAVSRTTQCVHPYTLNVPSMGSFAMVSFCT</sequence>
<dbReference type="EMBL" id="LZPO01075890">
    <property type="protein sequence ID" value="OBS68617.1"/>
    <property type="molecule type" value="Genomic_DNA"/>
</dbReference>
<reference evidence="1 2" key="1">
    <citation type="submission" date="2016-06" db="EMBL/GenBank/DDBJ databases">
        <title>The Draft Genome Sequence and Annotation of the Desert Woodrat Neotoma lepida.</title>
        <authorList>
            <person name="Campbell M."/>
            <person name="Oakeson K.F."/>
            <person name="Yandell M."/>
            <person name="Halpert J.R."/>
            <person name="Dearing D."/>
        </authorList>
    </citation>
    <scope>NUCLEOTIDE SEQUENCE [LARGE SCALE GENOMIC DNA]</scope>
    <source>
        <strain evidence="1">417</strain>
        <tissue evidence="1">Liver</tissue>
    </source>
</reference>
<accession>A0A1A6GTG2</accession>
<gene>
    <name evidence="1" type="ORF">A6R68_02850</name>
</gene>
<proteinExistence type="predicted"/>
<dbReference type="STRING" id="56216.A0A1A6GTG2"/>
<evidence type="ECO:0000313" key="2">
    <source>
        <dbReference type="Proteomes" id="UP000092124"/>
    </source>
</evidence>
<comment type="caution">
    <text evidence="1">The sequence shown here is derived from an EMBL/GenBank/DDBJ whole genome shotgun (WGS) entry which is preliminary data.</text>
</comment>
<dbReference type="AlphaFoldDB" id="A0A1A6GTG2"/>
<name>A0A1A6GTG2_NEOLE</name>
<organism evidence="1 2">
    <name type="scientific">Neotoma lepida</name>
    <name type="common">Desert woodrat</name>
    <dbReference type="NCBI Taxonomy" id="56216"/>
    <lineage>
        <taxon>Eukaryota</taxon>
        <taxon>Metazoa</taxon>
        <taxon>Chordata</taxon>
        <taxon>Craniata</taxon>
        <taxon>Vertebrata</taxon>
        <taxon>Euteleostomi</taxon>
        <taxon>Mammalia</taxon>
        <taxon>Eutheria</taxon>
        <taxon>Euarchontoglires</taxon>
        <taxon>Glires</taxon>
        <taxon>Rodentia</taxon>
        <taxon>Myomorpha</taxon>
        <taxon>Muroidea</taxon>
        <taxon>Cricetidae</taxon>
        <taxon>Neotominae</taxon>
        <taxon>Neotoma</taxon>
    </lineage>
</organism>